<evidence type="ECO:0000256" key="2">
    <source>
        <dbReference type="ARBA" id="ARBA00022553"/>
    </source>
</evidence>
<dbReference type="Proteomes" id="UP001550348">
    <property type="component" value="Unassembled WGS sequence"/>
</dbReference>
<dbReference type="RefSeq" id="WP_355665832.1">
    <property type="nucleotide sequence ID" value="NZ_JBEXRX010000060.1"/>
</dbReference>
<dbReference type="PROSITE" id="PS52004">
    <property type="entry name" value="KS3_2"/>
    <property type="match status" value="1"/>
</dbReference>
<dbReference type="InterPro" id="IPR042104">
    <property type="entry name" value="PKS_dehydratase_sf"/>
</dbReference>
<evidence type="ECO:0000256" key="3">
    <source>
        <dbReference type="ARBA" id="ARBA00022679"/>
    </source>
</evidence>
<feature type="domain" description="Carrier" evidence="7">
    <location>
        <begin position="953"/>
        <end position="1029"/>
    </location>
</feature>
<keyword evidence="3" id="KW-0808">Transferase</keyword>
<dbReference type="InterPro" id="IPR014030">
    <property type="entry name" value="Ketoacyl_synth_N"/>
</dbReference>
<dbReference type="PROSITE" id="PS50075">
    <property type="entry name" value="CARRIER"/>
    <property type="match status" value="1"/>
</dbReference>
<proteinExistence type="predicted"/>
<dbReference type="SUPFAM" id="SSF53901">
    <property type="entry name" value="Thiolase-like"/>
    <property type="match status" value="1"/>
</dbReference>
<organism evidence="10 11">
    <name type="scientific">Micromonospora fulviviridis</name>
    <dbReference type="NCBI Taxonomy" id="47860"/>
    <lineage>
        <taxon>Bacteria</taxon>
        <taxon>Bacillati</taxon>
        <taxon>Actinomycetota</taxon>
        <taxon>Actinomycetes</taxon>
        <taxon>Micromonosporales</taxon>
        <taxon>Micromonosporaceae</taxon>
        <taxon>Micromonospora</taxon>
    </lineage>
</organism>
<dbReference type="InterPro" id="IPR036736">
    <property type="entry name" value="ACP-like_sf"/>
</dbReference>
<keyword evidence="4" id="KW-0012">Acyltransferase</keyword>
<evidence type="ECO:0000256" key="5">
    <source>
        <dbReference type="PROSITE-ProRule" id="PRU01363"/>
    </source>
</evidence>
<gene>
    <name evidence="10" type="ORF">ABZ071_19650</name>
</gene>
<dbReference type="SMART" id="SM00825">
    <property type="entry name" value="PKS_KS"/>
    <property type="match status" value="1"/>
</dbReference>
<dbReference type="Gene3D" id="3.40.47.10">
    <property type="match status" value="1"/>
</dbReference>
<sequence length="1922" mass="198459">MVDDDVVIVGLACRYPAADNPAQLWENVLNRRQAFRPMPAGRLPLAEYGGDGPDRTTVRRAAVLDGWHFDRARFRIPGSTFRAVDLSHWLALETAADALVDAGQPEGAGTDRSRVGVVIGNSLTGEFSRAAAMRIRWPYVRRAVAAGLVDGGLETDEVAALLDRIEERFKAPFPVPGDETLAGALANTIAGRICNQFDFHGTGYTVDGACASSLLAVITAAEAVAAGQLDVTLAGGVDLSLDPLELVGFSRVGALAGDEMRVYDARPTGFLPGEGCGVVVLTRAGYARERGLRPYGRLLGWASSSDGSGGLTRPEESGQRLALRRAYDRAGIEPGAVRLVEGHGTGTAVGDEAELRALLGVRGPAASPAVLGSIKANIGHTKAAAGVAGLIKAVLAVHREVLPPTTGCRRPHPLLAEDGALRVTDEARPWPAGERYASVSAMGFGGINTHVVLGGTAPSTPRPLSAHVRRLSRPHPDHELVVCGAPDAAALTGLLTRVRAAATALSRPELTDLAAGLAAAHRGDAPARFAAAVRDADELVNAVDRALGHLAEGGRRLLDPGRGLFLVVGGALRVGLLFPGQAAPVHADRGALGQLLDDAETATSSGRDSASAPPDGAPDRLKAAPPVPAEPVDTAVAQPAIIADSLAGIRWLERLGARPVGALGHSLGELAALSWAGALDAGDALALARARGEAMSAATEVPSGMLSLRADLAAAGDLAAGTGAVVAVDNGERHVVVAGARPELDRVAAAARRAGIEATPLAVSHAFHSPLMAPAAEALRRAAGRIPWRRPERPMASTVTGAWWADDNPVEVLVRQLTGPVRFREALGLLDADLLVEVGPGRMLSALAEAAGRTSVSLDAGAASAAGVAAGTAALFAAGAVDDVTPFFSARFTRPFDPDREREFLVNPCEREVPAVALPAPRAATPDPRPRAVGPLNGRAGAGPVAARPADGRATAELVAARVADLAELPTAEVGPGTRLLADLHLNSIRVGQLAAEIAGELGRALPATPLSLADATVGEFAAAIEGLPTADEPAAELPAAGVGPWVRVFRHHLVPRPATAAPAGEPPGWEVVGPLAGHPHAEAVRTAFRVGAGATAGRLLALPPGLADIPTADVVAALRAAAADRRPLVVLHHGGIGAAVGRSLAVETGAPVLVVETPPGPAGVRLAAVEASRPFSGYQEVVYGADGVRTVPVTRLLDGQPRTDRRIPLGPDEVCLVTGGAKGIGAACAAALGEATGARLVLFGRSPADDPEVVEAVRRTGAVYRSVDLADPAAVAAAVTAVRAEHGPVRGLLHAAGRNEPAPVTELTAEELDRTLAPKAYGFEHVVAALDPDELRFAVAFGSVIGRAGLPGEAAYATANEYLSRRCAELAAAVPQVRWLSIEWSVWSGTGMGVRLGVLDGLLRRGVSPIPPDEGTRLLLELLATPALPPVVLVAGRLPVSDTLEWDECAEEHGRFLESRLVGTPCVELVSEARLSLGADPYLDDHRIDGAAVLPAVLGLEAMAQAAAALGAKQVPTVIRDVALTRPVTVGDREPRPVRVAALTGADGTVRAAVRSAETGFAVDHLTGTYGGTVTSGEPVPPPSTGLLVPGGPLYGPAFFHGPRFRRVAGYHGLSAYRCMAEVHAEAGTWFGGFHDQRLQLGDPGVRDAFLHLLQACVPDRRVLPVGVDRIDIHARPEGTLTVHARQVAETGDEFRFDVTVIDADGSPVERWTGLRLRAVGPVENAVWPAELVGPLVTRRLRRWRPELRVDLAAAPAGRGDRERSRALAGWLLGGEVRADATGRLRPGVPATPLGWRGISVSHLDGHLLTATADRPVGVDWEVVTPTPPLPGAAARVAEALARLTGEDAATAGTRVWTALEALVKAGAAVDVPLVLRDETGPDGWVALHAGRHAVYGTVVPATPGPVAVSLAVAADADAEG</sequence>
<reference evidence="10 11" key="1">
    <citation type="submission" date="2024-06" db="EMBL/GenBank/DDBJ databases">
        <title>The Natural Products Discovery Center: Release of the First 8490 Sequenced Strains for Exploring Actinobacteria Biosynthetic Diversity.</title>
        <authorList>
            <person name="Kalkreuter E."/>
            <person name="Kautsar S.A."/>
            <person name="Yang D."/>
            <person name="Bader C.D."/>
            <person name="Teijaro C.N."/>
            <person name="Fluegel L."/>
            <person name="Davis C.M."/>
            <person name="Simpson J.R."/>
            <person name="Lauterbach L."/>
            <person name="Steele A.D."/>
            <person name="Gui C."/>
            <person name="Meng S."/>
            <person name="Li G."/>
            <person name="Viehrig K."/>
            <person name="Ye F."/>
            <person name="Su P."/>
            <person name="Kiefer A.F."/>
            <person name="Nichols A."/>
            <person name="Cepeda A.J."/>
            <person name="Yan W."/>
            <person name="Fan B."/>
            <person name="Jiang Y."/>
            <person name="Adhikari A."/>
            <person name="Zheng C.-J."/>
            <person name="Schuster L."/>
            <person name="Cowan T.M."/>
            <person name="Smanski M.J."/>
            <person name="Chevrette M.G."/>
            <person name="De Carvalho L.P.S."/>
            <person name="Shen B."/>
        </authorList>
    </citation>
    <scope>NUCLEOTIDE SEQUENCE [LARGE SCALE GENOMIC DNA]</scope>
    <source>
        <strain evidence="10 11">NPDC006286</strain>
    </source>
</reference>
<dbReference type="SUPFAM" id="SSF51735">
    <property type="entry name" value="NAD(P)-binding Rossmann-fold domains"/>
    <property type="match status" value="1"/>
</dbReference>
<dbReference type="Pfam" id="PF00550">
    <property type="entry name" value="PP-binding"/>
    <property type="match status" value="1"/>
</dbReference>
<evidence type="ECO:0000256" key="1">
    <source>
        <dbReference type="ARBA" id="ARBA00022450"/>
    </source>
</evidence>
<feature type="active site" description="Proton acceptor; for dehydratase activity" evidence="5">
    <location>
        <position position="1487"/>
    </location>
</feature>
<name>A0ABV2VMS3_9ACTN</name>
<dbReference type="InterPro" id="IPR016036">
    <property type="entry name" value="Malonyl_transacylase_ACP-bd"/>
</dbReference>
<dbReference type="InterPro" id="IPR036291">
    <property type="entry name" value="NAD(P)-bd_dom_sf"/>
</dbReference>
<dbReference type="InterPro" id="IPR020841">
    <property type="entry name" value="PKS_Beta-ketoAc_synthase_dom"/>
</dbReference>
<dbReference type="SMART" id="SM00822">
    <property type="entry name" value="PKS_KR"/>
    <property type="match status" value="1"/>
</dbReference>
<accession>A0ABV2VMS3</accession>
<dbReference type="Gene3D" id="3.40.366.10">
    <property type="entry name" value="Malonyl-Coenzyme A Acyl Carrier Protein, domain 2"/>
    <property type="match status" value="1"/>
</dbReference>
<feature type="region of interest" description="Disordered" evidence="6">
    <location>
        <begin position="599"/>
        <end position="627"/>
    </location>
</feature>
<dbReference type="InterPro" id="IPR049551">
    <property type="entry name" value="PKS_DH_C"/>
</dbReference>
<dbReference type="SMART" id="SM00827">
    <property type="entry name" value="PKS_AT"/>
    <property type="match status" value="1"/>
</dbReference>
<dbReference type="Pfam" id="PF14765">
    <property type="entry name" value="PS-DH"/>
    <property type="match status" value="1"/>
</dbReference>
<protein>
    <submittedName>
        <fullName evidence="10">SDR family NAD(P)-dependent oxidoreductase</fullName>
    </submittedName>
</protein>
<evidence type="ECO:0000256" key="4">
    <source>
        <dbReference type="ARBA" id="ARBA00023315"/>
    </source>
</evidence>
<dbReference type="Pfam" id="PF21089">
    <property type="entry name" value="PKS_DH_N"/>
    <property type="match status" value="1"/>
</dbReference>
<dbReference type="InterPro" id="IPR009081">
    <property type="entry name" value="PP-bd_ACP"/>
</dbReference>
<feature type="region of interest" description="N-terminal hotdog fold" evidence="5">
    <location>
        <begin position="1454"/>
        <end position="1578"/>
    </location>
</feature>
<dbReference type="InterPro" id="IPR049900">
    <property type="entry name" value="PKS_mFAS_DH"/>
</dbReference>
<evidence type="ECO:0000313" key="11">
    <source>
        <dbReference type="Proteomes" id="UP001550348"/>
    </source>
</evidence>
<dbReference type="Gene3D" id="3.10.129.110">
    <property type="entry name" value="Polyketide synthase dehydratase"/>
    <property type="match status" value="1"/>
</dbReference>
<dbReference type="Pfam" id="PF08659">
    <property type="entry name" value="KR"/>
    <property type="match status" value="1"/>
</dbReference>
<keyword evidence="1" id="KW-0596">Phosphopantetheine</keyword>
<dbReference type="SUPFAM" id="SSF55048">
    <property type="entry name" value="Probable ACP-binding domain of malonyl-CoA ACP transacylase"/>
    <property type="match status" value="1"/>
</dbReference>
<dbReference type="InterPro" id="IPR050091">
    <property type="entry name" value="PKS_NRPS_Biosynth_Enz"/>
</dbReference>
<dbReference type="Pfam" id="PF00698">
    <property type="entry name" value="Acyl_transf_1"/>
    <property type="match status" value="1"/>
</dbReference>
<dbReference type="Pfam" id="PF02801">
    <property type="entry name" value="Ketoacyl-synt_C"/>
    <property type="match status" value="1"/>
</dbReference>
<dbReference type="EMBL" id="JBEXRX010000060">
    <property type="protein sequence ID" value="MEU0154105.1"/>
    <property type="molecule type" value="Genomic_DNA"/>
</dbReference>
<dbReference type="InterPro" id="IPR020807">
    <property type="entry name" value="PKS_DH"/>
</dbReference>
<dbReference type="PANTHER" id="PTHR43775:SF51">
    <property type="entry name" value="INACTIVE PHENOLPHTHIOCEROL SYNTHESIS POLYKETIDE SYNTHASE TYPE I PKS1-RELATED"/>
    <property type="match status" value="1"/>
</dbReference>
<dbReference type="InterPro" id="IPR032821">
    <property type="entry name" value="PKS_assoc"/>
</dbReference>
<dbReference type="Pfam" id="PF00109">
    <property type="entry name" value="ketoacyl-synt"/>
    <property type="match status" value="1"/>
</dbReference>
<dbReference type="SUPFAM" id="SSF52151">
    <property type="entry name" value="FabD/lysophospholipase-like"/>
    <property type="match status" value="1"/>
</dbReference>
<dbReference type="CDD" id="cd00833">
    <property type="entry name" value="PKS"/>
    <property type="match status" value="1"/>
</dbReference>
<dbReference type="SMART" id="SM00826">
    <property type="entry name" value="PKS_DH"/>
    <property type="match status" value="1"/>
</dbReference>
<dbReference type="Gene3D" id="3.40.50.720">
    <property type="entry name" value="NAD(P)-binding Rossmann-like Domain"/>
    <property type="match status" value="1"/>
</dbReference>
<evidence type="ECO:0000313" key="10">
    <source>
        <dbReference type="EMBL" id="MEU0154105.1"/>
    </source>
</evidence>
<dbReference type="InterPro" id="IPR001227">
    <property type="entry name" value="Ac_transferase_dom_sf"/>
</dbReference>
<dbReference type="SUPFAM" id="SSF47336">
    <property type="entry name" value="ACP-like"/>
    <property type="match status" value="1"/>
</dbReference>
<dbReference type="PROSITE" id="PS52019">
    <property type="entry name" value="PKS_MFAS_DH"/>
    <property type="match status" value="1"/>
</dbReference>
<dbReference type="InterPro" id="IPR014043">
    <property type="entry name" value="Acyl_transferase_dom"/>
</dbReference>
<keyword evidence="11" id="KW-1185">Reference proteome</keyword>
<comment type="caution">
    <text evidence="10">The sequence shown here is derived from an EMBL/GenBank/DDBJ whole genome shotgun (WGS) entry which is preliminary data.</text>
</comment>
<dbReference type="InterPro" id="IPR057326">
    <property type="entry name" value="KR_dom"/>
</dbReference>
<dbReference type="PANTHER" id="PTHR43775">
    <property type="entry name" value="FATTY ACID SYNTHASE"/>
    <property type="match status" value="1"/>
</dbReference>
<feature type="domain" description="PKS/mFAS DH" evidence="9">
    <location>
        <begin position="1454"/>
        <end position="1727"/>
    </location>
</feature>
<keyword evidence="2" id="KW-0597">Phosphoprotein</keyword>
<feature type="active site" description="Proton donor; for dehydratase activity" evidence="5">
    <location>
        <position position="1649"/>
    </location>
</feature>
<dbReference type="InterPro" id="IPR013968">
    <property type="entry name" value="PKS_KR"/>
</dbReference>
<feature type="region of interest" description="C-terminal hotdog fold" evidence="5">
    <location>
        <begin position="1591"/>
        <end position="1727"/>
    </location>
</feature>
<evidence type="ECO:0000256" key="6">
    <source>
        <dbReference type="SAM" id="MobiDB-lite"/>
    </source>
</evidence>
<dbReference type="InterPro" id="IPR016035">
    <property type="entry name" value="Acyl_Trfase/lysoPLipase"/>
</dbReference>
<evidence type="ECO:0000259" key="8">
    <source>
        <dbReference type="PROSITE" id="PS52004"/>
    </source>
</evidence>
<dbReference type="Pfam" id="PF16197">
    <property type="entry name" value="KAsynt_C_assoc"/>
    <property type="match status" value="1"/>
</dbReference>
<dbReference type="InterPro" id="IPR014031">
    <property type="entry name" value="Ketoacyl_synth_C"/>
</dbReference>
<feature type="domain" description="Ketosynthase family 3 (KS3)" evidence="8">
    <location>
        <begin position="3"/>
        <end position="455"/>
    </location>
</feature>
<dbReference type="InterPro" id="IPR049552">
    <property type="entry name" value="PKS_DH_N"/>
</dbReference>
<dbReference type="Gene3D" id="1.10.1200.10">
    <property type="entry name" value="ACP-like"/>
    <property type="match status" value="1"/>
</dbReference>
<dbReference type="InterPro" id="IPR016039">
    <property type="entry name" value="Thiolase-like"/>
</dbReference>
<evidence type="ECO:0000259" key="9">
    <source>
        <dbReference type="PROSITE" id="PS52019"/>
    </source>
</evidence>
<evidence type="ECO:0000259" key="7">
    <source>
        <dbReference type="PROSITE" id="PS50075"/>
    </source>
</evidence>